<evidence type="ECO:0000256" key="1">
    <source>
        <dbReference type="ARBA" id="ARBA00001933"/>
    </source>
</evidence>
<proteinExistence type="inferred from homology"/>
<reference evidence="8" key="1">
    <citation type="submission" date="2017-05" db="EMBL/GenBank/DDBJ databases">
        <authorList>
            <person name="Ray J."/>
            <person name="Price M."/>
            <person name="Deutschbauer A."/>
        </authorList>
    </citation>
    <scope>NUCLEOTIDE SEQUENCE [LARGE SCALE GENOMIC DNA]</scope>
    <source>
        <strain evidence="8">DSM 19842</strain>
    </source>
</reference>
<comment type="pathway">
    <text evidence="2">Lipid metabolism.</text>
</comment>
<accession>A0A1X9YPL7</accession>
<organism evidence="7 8">
    <name type="scientific">Pontibacter actiniarum</name>
    <dbReference type="NCBI Taxonomy" id="323450"/>
    <lineage>
        <taxon>Bacteria</taxon>
        <taxon>Pseudomonadati</taxon>
        <taxon>Bacteroidota</taxon>
        <taxon>Cytophagia</taxon>
        <taxon>Cytophagales</taxon>
        <taxon>Hymenobacteraceae</taxon>
        <taxon>Pontibacter</taxon>
    </lineage>
</organism>
<gene>
    <name evidence="7" type="ORF">CA264_04910</name>
</gene>
<dbReference type="AlphaFoldDB" id="A0A1X9YPL7"/>
<name>A0A1X9YPL7_9BACT</name>
<protein>
    <submittedName>
        <fullName evidence="7">8-amino-7-oxononanoate synthase</fullName>
    </submittedName>
</protein>
<evidence type="ECO:0000313" key="8">
    <source>
        <dbReference type="Proteomes" id="UP000266292"/>
    </source>
</evidence>
<dbReference type="Gene3D" id="3.90.1150.10">
    <property type="entry name" value="Aspartate Aminotransferase, domain 1"/>
    <property type="match status" value="1"/>
</dbReference>
<evidence type="ECO:0000256" key="2">
    <source>
        <dbReference type="ARBA" id="ARBA00005189"/>
    </source>
</evidence>
<dbReference type="OrthoDB" id="9807157at2"/>
<dbReference type="InterPro" id="IPR001917">
    <property type="entry name" value="Aminotrans_II_pyridoxalP_BS"/>
</dbReference>
<keyword evidence="4 5" id="KW-0663">Pyridoxal phosphate</keyword>
<evidence type="ECO:0000256" key="3">
    <source>
        <dbReference type="ARBA" id="ARBA00022679"/>
    </source>
</evidence>
<evidence type="ECO:0000256" key="4">
    <source>
        <dbReference type="ARBA" id="ARBA00022898"/>
    </source>
</evidence>
<dbReference type="InterPro" id="IPR015424">
    <property type="entry name" value="PyrdxlP-dep_Trfase"/>
</dbReference>
<dbReference type="InterPro" id="IPR015422">
    <property type="entry name" value="PyrdxlP-dep_Trfase_small"/>
</dbReference>
<dbReference type="Pfam" id="PF00155">
    <property type="entry name" value="Aminotran_1_2"/>
    <property type="match status" value="1"/>
</dbReference>
<dbReference type="PROSITE" id="PS00599">
    <property type="entry name" value="AA_TRANSFER_CLASS_2"/>
    <property type="match status" value="1"/>
</dbReference>
<dbReference type="InterPro" id="IPR050087">
    <property type="entry name" value="AON_synthase_class-II"/>
</dbReference>
<dbReference type="KEGG" id="pact:CA264_04910"/>
<dbReference type="InterPro" id="IPR015421">
    <property type="entry name" value="PyrdxlP-dep_Trfase_major"/>
</dbReference>
<keyword evidence="8" id="KW-1185">Reference proteome</keyword>
<keyword evidence="3" id="KW-0808">Transferase</keyword>
<sequence>MDLFEKLLTNRGPLGSHSHYAHGYFTFPKLEGEISPRMKFRGKEVLTWSLNNYLGLANHPEVRKADAEGAAEWGMATPMGARIMSGNTNLHEQLESELADFVKKEDAMLLNFGYQGVLSIIDALVDRHDVIVYDAESHACIIDGVRLHQGKRFVYGHNDMESLEKQLERATRWAENTGGAILVITEGVFGMSGNLGKLREVVALKEKFNFRLLVDDAHGFGTMGATGAGTGEHLGCQDGIDVYFSTFAKSMASIGAFVASNEQVVEYLRYNMRSQIFAKSLPMPLVVGALKRLELLRSTPELKDKLWEVVHALQSGLREKGFNIGTTESPVTPVFLNGQIPDATQLTLDLRENYSIFCSIVVYPVVPKDVIMLRLIPTAAHTLADVEETINAFEKIAQKLDKGLYSSPAVTA</sequence>
<dbReference type="Gene3D" id="3.40.640.10">
    <property type="entry name" value="Type I PLP-dependent aspartate aminotransferase-like (Major domain)"/>
    <property type="match status" value="1"/>
</dbReference>
<dbReference type="RefSeq" id="WP_025605106.1">
    <property type="nucleotide sequence ID" value="NZ_CP021235.1"/>
</dbReference>
<dbReference type="GO" id="GO:0016740">
    <property type="term" value="F:transferase activity"/>
    <property type="evidence" value="ECO:0007669"/>
    <property type="project" value="UniProtKB-KW"/>
</dbReference>
<dbReference type="InterPro" id="IPR004839">
    <property type="entry name" value="Aminotransferase_I/II_large"/>
</dbReference>
<evidence type="ECO:0000256" key="5">
    <source>
        <dbReference type="RuleBase" id="RU003693"/>
    </source>
</evidence>
<dbReference type="SUPFAM" id="SSF53383">
    <property type="entry name" value="PLP-dependent transferases"/>
    <property type="match status" value="1"/>
</dbReference>
<comment type="cofactor">
    <cofactor evidence="1 5">
        <name>pyridoxal 5'-phosphate</name>
        <dbReference type="ChEBI" id="CHEBI:597326"/>
    </cofactor>
</comment>
<dbReference type="EMBL" id="CP021235">
    <property type="protein sequence ID" value="ARS34830.1"/>
    <property type="molecule type" value="Genomic_DNA"/>
</dbReference>
<dbReference type="Proteomes" id="UP000266292">
    <property type="component" value="Chromosome"/>
</dbReference>
<dbReference type="GO" id="GO:0030170">
    <property type="term" value="F:pyridoxal phosphate binding"/>
    <property type="evidence" value="ECO:0007669"/>
    <property type="project" value="InterPro"/>
</dbReference>
<evidence type="ECO:0000259" key="6">
    <source>
        <dbReference type="Pfam" id="PF00155"/>
    </source>
</evidence>
<dbReference type="PANTHER" id="PTHR13693">
    <property type="entry name" value="CLASS II AMINOTRANSFERASE/8-AMINO-7-OXONONANOATE SYNTHASE"/>
    <property type="match status" value="1"/>
</dbReference>
<comment type="similarity">
    <text evidence="5">Belongs to the class-II pyridoxal-phosphate-dependent aminotransferase family.</text>
</comment>
<feature type="domain" description="Aminotransferase class I/classII large" evidence="6">
    <location>
        <begin position="44"/>
        <end position="392"/>
    </location>
</feature>
<evidence type="ECO:0000313" key="7">
    <source>
        <dbReference type="EMBL" id="ARS34830.1"/>
    </source>
</evidence>
<dbReference type="STRING" id="709015.GCA_000472485_00980"/>